<evidence type="ECO:0000256" key="2">
    <source>
        <dbReference type="ARBA" id="ARBA00022630"/>
    </source>
</evidence>
<keyword evidence="2" id="KW-0285">Flavoprotein</keyword>
<feature type="domain" description="Acyl-CoA oxidase/dehydrogenase middle" evidence="5">
    <location>
        <begin position="125"/>
        <end position="218"/>
    </location>
</feature>
<dbReference type="PROSITE" id="PS00072">
    <property type="entry name" value="ACYL_COA_DH_1"/>
    <property type="match status" value="1"/>
</dbReference>
<dbReference type="InterPro" id="IPR006089">
    <property type="entry name" value="Acyl-CoA_DH_CS"/>
</dbReference>
<gene>
    <name evidence="7" type="ORF">S06H3_28465</name>
</gene>
<dbReference type="InterPro" id="IPR052161">
    <property type="entry name" value="Mycobact_Acyl-CoA_DH"/>
</dbReference>
<dbReference type="FunFam" id="2.40.110.10:FF:000011">
    <property type="entry name" value="Acyl-CoA dehydrogenase FadE34"/>
    <property type="match status" value="1"/>
</dbReference>
<dbReference type="AlphaFoldDB" id="X1NFN9"/>
<name>X1NFN9_9ZZZZ</name>
<reference evidence="7" key="1">
    <citation type="journal article" date="2014" name="Front. Microbiol.">
        <title>High frequency of phylogenetically diverse reductive dehalogenase-homologous genes in deep subseafloor sedimentary metagenomes.</title>
        <authorList>
            <person name="Kawai M."/>
            <person name="Futagami T."/>
            <person name="Toyoda A."/>
            <person name="Takaki Y."/>
            <person name="Nishi S."/>
            <person name="Hori S."/>
            <person name="Arai W."/>
            <person name="Tsubouchi T."/>
            <person name="Morono Y."/>
            <person name="Uchiyama I."/>
            <person name="Ito T."/>
            <person name="Fujiyama A."/>
            <person name="Inagaki F."/>
            <person name="Takami H."/>
        </authorList>
    </citation>
    <scope>NUCLEOTIDE SEQUENCE</scope>
    <source>
        <strain evidence="7">Expedition CK06-06</strain>
    </source>
</reference>
<dbReference type="Pfam" id="PF02771">
    <property type="entry name" value="Acyl-CoA_dh_N"/>
    <property type="match status" value="1"/>
</dbReference>
<evidence type="ECO:0000259" key="5">
    <source>
        <dbReference type="Pfam" id="PF02770"/>
    </source>
</evidence>
<dbReference type="GO" id="GO:0003995">
    <property type="term" value="F:acyl-CoA dehydrogenase activity"/>
    <property type="evidence" value="ECO:0007669"/>
    <property type="project" value="InterPro"/>
</dbReference>
<dbReference type="Pfam" id="PF02770">
    <property type="entry name" value="Acyl-CoA_dh_M"/>
    <property type="match status" value="1"/>
</dbReference>
<accession>X1NFN9</accession>
<evidence type="ECO:0000259" key="6">
    <source>
        <dbReference type="Pfam" id="PF02771"/>
    </source>
</evidence>
<keyword evidence="3" id="KW-0274">FAD</keyword>
<evidence type="ECO:0000256" key="4">
    <source>
        <dbReference type="ARBA" id="ARBA00023002"/>
    </source>
</evidence>
<protein>
    <recommendedName>
        <fullName evidence="8">Acyl-CoA dehydrogenase</fullName>
    </recommendedName>
</protein>
<dbReference type="InterPro" id="IPR013786">
    <property type="entry name" value="AcylCoA_DH/ox_N"/>
</dbReference>
<comment type="cofactor">
    <cofactor evidence="1">
        <name>FAD</name>
        <dbReference type="ChEBI" id="CHEBI:57692"/>
    </cofactor>
</comment>
<feature type="non-terminal residue" evidence="7">
    <location>
        <position position="237"/>
    </location>
</feature>
<dbReference type="Gene3D" id="2.40.110.10">
    <property type="entry name" value="Butyryl-CoA Dehydrogenase, subunit A, domain 2"/>
    <property type="match status" value="1"/>
</dbReference>
<dbReference type="InterPro" id="IPR037069">
    <property type="entry name" value="AcylCoA_DH/ox_N_sf"/>
</dbReference>
<dbReference type="SUPFAM" id="SSF56645">
    <property type="entry name" value="Acyl-CoA dehydrogenase NM domain-like"/>
    <property type="match status" value="1"/>
</dbReference>
<dbReference type="PANTHER" id="PTHR43292:SF4">
    <property type="entry name" value="ACYL-COA DEHYDROGENASE FADE34"/>
    <property type="match status" value="1"/>
</dbReference>
<dbReference type="GO" id="GO:0005886">
    <property type="term" value="C:plasma membrane"/>
    <property type="evidence" value="ECO:0007669"/>
    <property type="project" value="TreeGrafter"/>
</dbReference>
<comment type="caution">
    <text evidence="7">The sequence shown here is derived from an EMBL/GenBank/DDBJ whole genome shotgun (WGS) entry which is preliminary data.</text>
</comment>
<keyword evidence="4" id="KW-0560">Oxidoreductase</keyword>
<dbReference type="InterPro" id="IPR009100">
    <property type="entry name" value="AcylCoA_DH/oxidase_NM_dom_sf"/>
</dbReference>
<feature type="domain" description="Acyl-CoA dehydrogenase/oxidase N-terminal" evidence="6">
    <location>
        <begin position="6"/>
        <end position="120"/>
    </location>
</feature>
<dbReference type="Gene3D" id="1.10.540.10">
    <property type="entry name" value="Acyl-CoA dehydrogenase/oxidase, N-terminal domain"/>
    <property type="match status" value="1"/>
</dbReference>
<sequence>MDFKFSEEQERFRQEVRGFLEGEIRQGLWQPSCDAWIQGYLPEFTKRVAERGWIGLAWPKEYGGQGRSNIDRLILTEEMLRYGAPAACHWFADRQIGRAILAYGTEQQRQELLPKIIKGEAYVGLGMSEPEAGSDLASLRTQAVEDGDDYIINGQKMWASCGMFMNYIYLVARTDSEAPKHRGISEFVIATNLPGITITPTMDITGSTAWAEVFFDSVRVPQRYLIGEKNHGFYQIL</sequence>
<proteinExistence type="predicted"/>
<dbReference type="GO" id="GO:0050660">
    <property type="term" value="F:flavin adenine dinucleotide binding"/>
    <property type="evidence" value="ECO:0007669"/>
    <property type="project" value="InterPro"/>
</dbReference>
<evidence type="ECO:0000256" key="1">
    <source>
        <dbReference type="ARBA" id="ARBA00001974"/>
    </source>
</evidence>
<dbReference type="InterPro" id="IPR046373">
    <property type="entry name" value="Acyl-CoA_Oxase/DH_mid-dom_sf"/>
</dbReference>
<dbReference type="InterPro" id="IPR006091">
    <property type="entry name" value="Acyl-CoA_Oxase/DH_mid-dom"/>
</dbReference>
<organism evidence="7">
    <name type="scientific">marine sediment metagenome</name>
    <dbReference type="NCBI Taxonomy" id="412755"/>
    <lineage>
        <taxon>unclassified sequences</taxon>
        <taxon>metagenomes</taxon>
        <taxon>ecological metagenomes</taxon>
    </lineage>
</organism>
<evidence type="ECO:0000256" key="3">
    <source>
        <dbReference type="ARBA" id="ARBA00022827"/>
    </source>
</evidence>
<dbReference type="PANTHER" id="PTHR43292">
    <property type="entry name" value="ACYL-COA DEHYDROGENASE"/>
    <property type="match status" value="1"/>
</dbReference>
<evidence type="ECO:0008006" key="8">
    <source>
        <dbReference type="Google" id="ProtNLM"/>
    </source>
</evidence>
<dbReference type="EMBL" id="BARV01016610">
    <property type="protein sequence ID" value="GAI29011.1"/>
    <property type="molecule type" value="Genomic_DNA"/>
</dbReference>
<evidence type="ECO:0000313" key="7">
    <source>
        <dbReference type="EMBL" id="GAI29011.1"/>
    </source>
</evidence>